<dbReference type="InterPro" id="IPR017938">
    <property type="entry name" value="Riboflavin_synthase-like_b-brl"/>
</dbReference>
<dbReference type="GO" id="GO:0050660">
    <property type="term" value="F:flavin adenine dinucleotide binding"/>
    <property type="evidence" value="ECO:0007669"/>
    <property type="project" value="TreeGrafter"/>
</dbReference>
<feature type="transmembrane region" description="Helical" evidence="13">
    <location>
        <begin position="142"/>
        <end position="160"/>
    </location>
</feature>
<protein>
    <submittedName>
        <fullName evidence="15">Ferredoxin-NADP reductase</fullName>
    </submittedName>
</protein>
<dbReference type="InterPro" id="IPR039261">
    <property type="entry name" value="FNR_nucleotide-bd"/>
</dbReference>
<keyword evidence="10" id="KW-0408">Iron</keyword>
<feature type="transmembrane region" description="Helical" evidence="13">
    <location>
        <begin position="172"/>
        <end position="193"/>
    </location>
</feature>
<dbReference type="PANTHER" id="PTHR47354">
    <property type="entry name" value="NADH OXIDOREDUCTASE HCR"/>
    <property type="match status" value="1"/>
</dbReference>
<keyword evidence="4 13" id="KW-0812">Transmembrane</keyword>
<name>A0A1G7WTW3_9ACTN</name>
<dbReference type="GO" id="GO:0016491">
    <property type="term" value="F:oxidoreductase activity"/>
    <property type="evidence" value="ECO:0007669"/>
    <property type="project" value="UniProtKB-KW"/>
</dbReference>
<feature type="domain" description="FAD-binding FR-type" evidence="14">
    <location>
        <begin position="230"/>
        <end position="330"/>
    </location>
</feature>
<comment type="subcellular location">
    <subcellularLocation>
        <location evidence="2">Membrane</location>
        <topology evidence="2">Multi-pass membrane protein</topology>
    </subcellularLocation>
</comment>
<dbReference type="Pfam" id="PF00175">
    <property type="entry name" value="NAD_binding_1"/>
    <property type="match status" value="1"/>
</dbReference>
<dbReference type="InterPro" id="IPR017927">
    <property type="entry name" value="FAD-bd_FR_type"/>
</dbReference>
<feature type="transmembrane region" description="Helical" evidence="13">
    <location>
        <begin position="25"/>
        <end position="44"/>
    </location>
</feature>
<evidence type="ECO:0000313" key="15">
    <source>
        <dbReference type="EMBL" id="SDG75381.1"/>
    </source>
</evidence>
<feature type="transmembrane region" description="Helical" evidence="13">
    <location>
        <begin position="205"/>
        <end position="224"/>
    </location>
</feature>
<gene>
    <name evidence="15" type="ORF">SAMN05216260_12855</name>
</gene>
<dbReference type="GO" id="GO:0016020">
    <property type="term" value="C:membrane"/>
    <property type="evidence" value="ECO:0007669"/>
    <property type="project" value="UniProtKB-SubCell"/>
</dbReference>
<evidence type="ECO:0000256" key="2">
    <source>
        <dbReference type="ARBA" id="ARBA00004141"/>
    </source>
</evidence>
<evidence type="ECO:0000256" key="4">
    <source>
        <dbReference type="ARBA" id="ARBA00022692"/>
    </source>
</evidence>
<evidence type="ECO:0000256" key="1">
    <source>
        <dbReference type="ARBA" id="ARBA00001974"/>
    </source>
</evidence>
<dbReference type="GO" id="GO:0046872">
    <property type="term" value="F:metal ion binding"/>
    <property type="evidence" value="ECO:0007669"/>
    <property type="project" value="UniProtKB-KW"/>
</dbReference>
<evidence type="ECO:0000256" key="12">
    <source>
        <dbReference type="ARBA" id="ARBA00023136"/>
    </source>
</evidence>
<dbReference type="SUPFAM" id="SSF52343">
    <property type="entry name" value="Ferredoxin reductase-like, C-terminal NADP-linked domain"/>
    <property type="match status" value="1"/>
</dbReference>
<accession>A0A1G7WTW3</accession>
<evidence type="ECO:0000259" key="14">
    <source>
        <dbReference type="PROSITE" id="PS51384"/>
    </source>
</evidence>
<dbReference type="Proteomes" id="UP000198614">
    <property type="component" value="Unassembled WGS sequence"/>
</dbReference>
<keyword evidence="8 13" id="KW-1133">Transmembrane helix</keyword>
<evidence type="ECO:0000313" key="16">
    <source>
        <dbReference type="Proteomes" id="UP000198614"/>
    </source>
</evidence>
<dbReference type="EMBL" id="FNAX01000028">
    <property type="protein sequence ID" value="SDG75381.1"/>
    <property type="molecule type" value="Genomic_DNA"/>
</dbReference>
<evidence type="ECO:0000256" key="5">
    <source>
        <dbReference type="ARBA" id="ARBA00022714"/>
    </source>
</evidence>
<dbReference type="OrthoDB" id="9801223at2"/>
<keyword evidence="5" id="KW-0001">2Fe-2S</keyword>
<dbReference type="Gene3D" id="3.40.50.80">
    <property type="entry name" value="Nucleotide-binding domain of ferredoxin-NADP reductase (FNR) module"/>
    <property type="match status" value="1"/>
</dbReference>
<evidence type="ECO:0000256" key="10">
    <source>
        <dbReference type="ARBA" id="ARBA00023004"/>
    </source>
</evidence>
<evidence type="ECO:0000256" key="6">
    <source>
        <dbReference type="ARBA" id="ARBA00022723"/>
    </source>
</evidence>
<keyword evidence="6" id="KW-0479">Metal-binding</keyword>
<evidence type="ECO:0000256" key="8">
    <source>
        <dbReference type="ARBA" id="ARBA00022989"/>
    </source>
</evidence>
<keyword evidence="7" id="KW-0274">FAD</keyword>
<organism evidence="15 16">
    <name type="scientific">Streptomyces griseoaurantiacus</name>
    <dbReference type="NCBI Taxonomy" id="68213"/>
    <lineage>
        <taxon>Bacteria</taxon>
        <taxon>Bacillati</taxon>
        <taxon>Actinomycetota</taxon>
        <taxon>Actinomycetes</taxon>
        <taxon>Kitasatosporales</taxon>
        <taxon>Streptomycetaceae</taxon>
        <taxon>Streptomyces</taxon>
        <taxon>Streptomyces aurantiacus group</taxon>
    </lineage>
</organism>
<sequence length="456" mass="49941">MATVTDRPPPARHRLPGTPWRRSPAPLFLAAAWAGGVGVLALWWRDTGTVVGTADWLTGAGRITGLLCGYMCALLVGLMARVPWLESRVGTDRATRWHASAGRWTIALLLAHIVLIVLGYAAQAHTGVLRQLGTVVLDLPEMLKATAGAVILLAVGVTSARAARRRMRYETWYHLHLLTYAAVFLAFAHQLALGADFVSAPPARAAWYTLYLCVACLVLYYRVLTPARLNLRHRIRVEAVVPEAPGVYSVWLRGRRLDRLGARPGQFLRWRFLTSGMWNAAHPYSLSAVPRGDLMRITVKGLGDHSAAVAALRPGTRVWAEGPYGALTAARRSRRKVLMIAGGTGITPLRTLFETLPAAPGDLTLLYRARTPEELALRGELEAIAARRGARLVYVLNGRDGTRARITADRLRAVLPDIDRHDVFLCGPRGLSLAAYDALRDAGVPTSRIHHESFEL</sequence>
<comment type="cofactor">
    <cofactor evidence="1">
        <name>FAD</name>
        <dbReference type="ChEBI" id="CHEBI:57692"/>
    </cofactor>
</comment>
<dbReference type="PROSITE" id="PS51384">
    <property type="entry name" value="FAD_FR"/>
    <property type="match status" value="1"/>
</dbReference>
<reference evidence="15 16" key="1">
    <citation type="submission" date="2016-10" db="EMBL/GenBank/DDBJ databases">
        <authorList>
            <person name="de Groot N.N."/>
        </authorList>
    </citation>
    <scope>NUCLEOTIDE SEQUENCE [LARGE SCALE GENOMIC DNA]</scope>
    <source>
        <strain evidence="15 16">CGMCC 4.1859</strain>
    </source>
</reference>
<dbReference type="PRINTS" id="PR00410">
    <property type="entry name" value="PHEHYDRXLASE"/>
</dbReference>
<dbReference type="AlphaFoldDB" id="A0A1G7WTW3"/>
<evidence type="ECO:0000256" key="7">
    <source>
        <dbReference type="ARBA" id="ARBA00022827"/>
    </source>
</evidence>
<dbReference type="InterPro" id="IPR001433">
    <property type="entry name" value="OxRdtase_FAD/NAD-bd"/>
</dbReference>
<dbReference type="CDD" id="cd06198">
    <property type="entry name" value="FNR_like_3"/>
    <property type="match status" value="1"/>
</dbReference>
<evidence type="ECO:0000256" key="3">
    <source>
        <dbReference type="ARBA" id="ARBA00022630"/>
    </source>
</evidence>
<keyword evidence="12 13" id="KW-0472">Membrane</keyword>
<keyword evidence="3" id="KW-0285">Flavoprotein</keyword>
<dbReference type="PANTHER" id="PTHR47354:SF8">
    <property type="entry name" value="1,2-PHENYLACETYL-COA EPOXIDASE, SUBUNIT E"/>
    <property type="match status" value="1"/>
</dbReference>
<evidence type="ECO:0000256" key="9">
    <source>
        <dbReference type="ARBA" id="ARBA00023002"/>
    </source>
</evidence>
<dbReference type="Pfam" id="PF01794">
    <property type="entry name" value="Ferric_reduct"/>
    <property type="match status" value="1"/>
</dbReference>
<dbReference type="GO" id="GO:0051537">
    <property type="term" value="F:2 iron, 2 sulfur cluster binding"/>
    <property type="evidence" value="ECO:0007669"/>
    <property type="project" value="UniProtKB-KW"/>
</dbReference>
<proteinExistence type="predicted"/>
<keyword evidence="9" id="KW-0560">Oxidoreductase</keyword>
<dbReference type="InterPro" id="IPR050415">
    <property type="entry name" value="MRET"/>
</dbReference>
<dbReference type="InterPro" id="IPR013130">
    <property type="entry name" value="Fe3_Rdtase_TM_dom"/>
</dbReference>
<feature type="transmembrane region" description="Helical" evidence="13">
    <location>
        <begin position="56"/>
        <end position="80"/>
    </location>
</feature>
<dbReference type="Gene3D" id="2.40.30.10">
    <property type="entry name" value="Translation factors"/>
    <property type="match status" value="1"/>
</dbReference>
<dbReference type="SUPFAM" id="SSF63380">
    <property type="entry name" value="Riboflavin synthase domain-like"/>
    <property type="match status" value="1"/>
</dbReference>
<evidence type="ECO:0000256" key="11">
    <source>
        <dbReference type="ARBA" id="ARBA00023014"/>
    </source>
</evidence>
<keyword evidence="11" id="KW-0411">Iron-sulfur</keyword>
<evidence type="ECO:0000256" key="13">
    <source>
        <dbReference type="SAM" id="Phobius"/>
    </source>
</evidence>
<feature type="transmembrane region" description="Helical" evidence="13">
    <location>
        <begin position="101"/>
        <end position="122"/>
    </location>
</feature>